<dbReference type="PROSITE" id="PS50082">
    <property type="entry name" value="WD_REPEATS_2"/>
    <property type="match status" value="5"/>
</dbReference>
<protein>
    <recommendedName>
        <fullName evidence="6">Autophagy-related protein 16 domain-containing protein</fullName>
    </recommendedName>
</protein>
<dbReference type="AlphaFoldDB" id="A0A9P0PBV3"/>
<dbReference type="InterPro" id="IPR020472">
    <property type="entry name" value="WD40_PAC1"/>
</dbReference>
<evidence type="ECO:0000313" key="7">
    <source>
        <dbReference type="EMBL" id="CAH1979960.1"/>
    </source>
</evidence>
<feature type="coiled-coil region" evidence="5">
    <location>
        <begin position="82"/>
        <end position="110"/>
    </location>
</feature>
<feature type="repeat" description="WD" evidence="4">
    <location>
        <begin position="517"/>
        <end position="548"/>
    </location>
</feature>
<dbReference type="PANTHER" id="PTHR19878:SF8">
    <property type="entry name" value="AUTOPHAGY-RELATED 16, ISOFORM F"/>
    <property type="match status" value="1"/>
</dbReference>
<dbReference type="SUPFAM" id="SSF50978">
    <property type="entry name" value="WD40 repeat-like"/>
    <property type="match status" value="1"/>
</dbReference>
<dbReference type="InterPro" id="IPR015943">
    <property type="entry name" value="WD40/YVTN_repeat-like_dom_sf"/>
</dbReference>
<dbReference type="InterPro" id="IPR019775">
    <property type="entry name" value="WD40_repeat_CS"/>
</dbReference>
<feature type="coiled-coil region" evidence="5">
    <location>
        <begin position="159"/>
        <end position="200"/>
    </location>
</feature>
<feature type="repeat" description="WD" evidence="4">
    <location>
        <begin position="487"/>
        <end position="516"/>
    </location>
</feature>
<dbReference type="GO" id="GO:0000045">
    <property type="term" value="P:autophagosome assembly"/>
    <property type="evidence" value="ECO:0007669"/>
    <property type="project" value="InterPro"/>
</dbReference>
<evidence type="ECO:0000256" key="2">
    <source>
        <dbReference type="ARBA" id="ARBA00022574"/>
    </source>
</evidence>
<name>A0A9P0PBV3_ACAOB</name>
<proteinExistence type="inferred from homology"/>
<evidence type="ECO:0000256" key="5">
    <source>
        <dbReference type="SAM" id="Coils"/>
    </source>
</evidence>
<dbReference type="GO" id="GO:0034045">
    <property type="term" value="C:phagophore assembly site membrane"/>
    <property type="evidence" value="ECO:0007669"/>
    <property type="project" value="TreeGrafter"/>
</dbReference>
<sequence>MAMKSVNWRDDILHQLQERNQNQTKSYQDLITQHNKLFENYNTLYTENLHLNILNEKLKSEGRGGLGSNSSSLGDIRFQEKIQQLEQKLLAQAEELAELHKRKGENAQQIIDLNIAIQEKDKQIATKDVSLADSAAKIISLQAEVEMLTKSNKELKYLNDTLRDEHQALQMAFNSLEDKLRKLQDENRQLIERLIKYKAKDADRMNEENDNFLKKRYAKVQKDIEDACRDTRGSSPDELSEGVGPLYNQSSLPSKVNVKYDAHEGEVSAVKWSPVERILATGGADRKLKLWDITKGTFENKGTLVGSNAGVMAVDFDSSGSLILGASNDYATRVWTVADQRLRHTLTGHSGKVMAAKFLGEASKVVTGSHDRTLKIWDLRSRACIETKFAGSSCNDLVTVDSAGSIIISGHFDKSIRFWDSRSETSCNNVLLNGKVTSLDLTRDAKYLVCCVRDDTLKLLDLRMNQVVTLFSCDGFKVGCDYSRATFSPDGQYVAVGSADGAVYIWGVNSAKVETVLKEHTVAVTATHWNSYGNYLASVDRSRKVVIWCDMQ</sequence>
<evidence type="ECO:0000313" key="8">
    <source>
        <dbReference type="Proteomes" id="UP001152888"/>
    </source>
</evidence>
<dbReference type="CDD" id="cd22887">
    <property type="entry name" value="Atg16_CCD"/>
    <property type="match status" value="1"/>
</dbReference>
<evidence type="ECO:0000256" key="3">
    <source>
        <dbReference type="ARBA" id="ARBA00022737"/>
    </source>
</evidence>
<keyword evidence="8" id="KW-1185">Reference proteome</keyword>
<dbReference type="InterPro" id="IPR045160">
    <property type="entry name" value="ATG16"/>
</dbReference>
<reference evidence="7" key="1">
    <citation type="submission" date="2022-03" db="EMBL/GenBank/DDBJ databases">
        <authorList>
            <person name="Sayadi A."/>
        </authorList>
    </citation>
    <scope>NUCLEOTIDE SEQUENCE</scope>
</reference>
<keyword evidence="3" id="KW-0677">Repeat</keyword>
<dbReference type="GO" id="GO:0034274">
    <property type="term" value="C:Atg12-Atg5-Atg16 complex"/>
    <property type="evidence" value="ECO:0007669"/>
    <property type="project" value="TreeGrafter"/>
</dbReference>
<dbReference type="Proteomes" id="UP001152888">
    <property type="component" value="Unassembled WGS sequence"/>
</dbReference>
<evidence type="ECO:0000256" key="1">
    <source>
        <dbReference type="ARBA" id="ARBA00009271"/>
    </source>
</evidence>
<dbReference type="Pfam" id="PF00400">
    <property type="entry name" value="WD40"/>
    <property type="match status" value="6"/>
</dbReference>
<dbReference type="OrthoDB" id="6262491at2759"/>
<dbReference type="GO" id="GO:0043495">
    <property type="term" value="F:protein-membrane adaptor activity"/>
    <property type="evidence" value="ECO:0007669"/>
    <property type="project" value="TreeGrafter"/>
</dbReference>
<evidence type="ECO:0000259" key="6">
    <source>
        <dbReference type="Pfam" id="PF08614"/>
    </source>
</evidence>
<comment type="caution">
    <text evidence="7">The sequence shown here is derived from an EMBL/GenBank/DDBJ whole genome shotgun (WGS) entry which is preliminary data.</text>
</comment>
<dbReference type="InterPro" id="IPR036322">
    <property type="entry name" value="WD40_repeat_dom_sf"/>
</dbReference>
<dbReference type="GO" id="GO:0000421">
    <property type="term" value="C:autophagosome membrane"/>
    <property type="evidence" value="ECO:0007669"/>
    <property type="project" value="TreeGrafter"/>
</dbReference>
<feature type="domain" description="Autophagy-related protein 16" evidence="6">
    <location>
        <begin position="11"/>
        <end position="206"/>
    </location>
</feature>
<dbReference type="SMART" id="SM00320">
    <property type="entry name" value="WD40"/>
    <property type="match status" value="7"/>
</dbReference>
<dbReference type="PRINTS" id="PR00320">
    <property type="entry name" value="GPROTEINBRPT"/>
</dbReference>
<accession>A0A9P0PBV3</accession>
<dbReference type="Gene3D" id="2.130.10.10">
    <property type="entry name" value="YVTN repeat-like/Quinoprotein amine dehydrogenase"/>
    <property type="match status" value="2"/>
</dbReference>
<dbReference type="PROSITE" id="PS50294">
    <property type="entry name" value="WD_REPEATS_REGION"/>
    <property type="match status" value="3"/>
</dbReference>
<evidence type="ECO:0000256" key="4">
    <source>
        <dbReference type="PROSITE-ProRule" id="PRU00221"/>
    </source>
</evidence>
<organism evidence="7 8">
    <name type="scientific">Acanthoscelides obtectus</name>
    <name type="common">Bean weevil</name>
    <name type="synonym">Bruchus obtectus</name>
    <dbReference type="NCBI Taxonomy" id="200917"/>
    <lineage>
        <taxon>Eukaryota</taxon>
        <taxon>Metazoa</taxon>
        <taxon>Ecdysozoa</taxon>
        <taxon>Arthropoda</taxon>
        <taxon>Hexapoda</taxon>
        <taxon>Insecta</taxon>
        <taxon>Pterygota</taxon>
        <taxon>Neoptera</taxon>
        <taxon>Endopterygota</taxon>
        <taxon>Coleoptera</taxon>
        <taxon>Polyphaga</taxon>
        <taxon>Cucujiformia</taxon>
        <taxon>Chrysomeloidea</taxon>
        <taxon>Chrysomelidae</taxon>
        <taxon>Bruchinae</taxon>
        <taxon>Bruchini</taxon>
        <taxon>Acanthoscelides</taxon>
    </lineage>
</organism>
<dbReference type="CDD" id="cd00200">
    <property type="entry name" value="WD40"/>
    <property type="match status" value="1"/>
</dbReference>
<dbReference type="PROSITE" id="PS00678">
    <property type="entry name" value="WD_REPEATS_1"/>
    <property type="match status" value="2"/>
</dbReference>
<keyword evidence="2 4" id="KW-0853">WD repeat</keyword>
<dbReference type="Pfam" id="PF08614">
    <property type="entry name" value="ATG16"/>
    <property type="match status" value="1"/>
</dbReference>
<feature type="repeat" description="WD" evidence="4">
    <location>
        <begin position="260"/>
        <end position="301"/>
    </location>
</feature>
<feature type="repeat" description="WD" evidence="4">
    <location>
        <begin position="346"/>
        <end position="387"/>
    </location>
</feature>
<gene>
    <name evidence="7" type="ORF">ACAOBT_LOCUS13730</name>
</gene>
<dbReference type="InterPro" id="IPR013923">
    <property type="entry name" value="Autophagy-rel_prot_16_dom"/>
</dbReference>
<dbReference type="InterPro" id="IPR001680">
    <property type="entry name" value="WD40_rpt"/>
</dbReference>
<comment type="similarity">
    <text evidence="1">Belongs to the WD repeat ATG16 family.</text>
</comment>
<dbReference type="EMBL" id="CAKOFQ010006887">
    <property type="protein sequence ID" value="CAH1979960.1"/>
    <property type="molecule type" value="Genomic_DNA"/>
</dbReference>
<keyword evidence="5" id="KW-0175">Coiled coil</keyword>
<dbReference type="PANTHER" id="PTHR19878">
    <property type="entry name" value="AUTOPHAGY PROTEIN 16-LIKE"/>
    <property type="match status" value="1"/>
</dbReference>
<feature type="repeat" description="WD" evidence="4">
    <location>
        <begin position="304"/>
        <end position="345"/>
    </location>
</feature>